<dbReference type="AlphaFoldDB" id="A0A814AX41"/>
<comment type="caution">
    <text evidence="2">The sequence shown here is derived from an EMBL/GenBank/DDBJ whole genome shotgun (WGS) entry which is preliminary data.</text>
</comment>
<feature type="domain" description="Reverse transcriptase" evidence="1">
    <location>
        <begin position="1"/>
        <end position="189"/>
    </location>
</feature>
<dbReference type="Proteomes" id="UP000663891">
    <property type="component" value="Unassembled WGS sequence"/>
</dbReference>
<dbReference type="InterPro" id="IPR058912">
    <property type="entry name" value="HTH_animal"/>
</dbReference>
<dbReference type="PANTHER" id="PTHR21301:SF12">
    <property type="match status" value="1"/>
</dbReference>
<gene>
    <name evidence="2" type="ORF">VCS650_LOCUS10311</name>
</gene>
<organism evidence="2 3">
    <name type="scientific">Adineta steineri</name>
    <dbReference type="NCBI Taxonomy" id="433720"/>
    <lineage>
        <taxon>Eukaryota</taxon>
        <taxon>Metazoa</taxon>
        <taxon>Spiralia</taxon>
        <taxon>Gnathifera</taxon>
        <taxon>Rotifera</taxon>
        <taxon>Eurotatoria</taxon>
        <taxon>Bdelloidea</taxon>
        <taxon>Adinetida</taxon>
        <taxon>Adinetidae</taxon>
        <taxon>Adineta</taxon>
    </lineage>
</organism>
<dbReference type="PANTHER" id="PTHR21301">
    <property type="entry name" value="REVERSE TRANSCRIPTASE"/>
    <property type="match status" value="1"/>
</dbReference>
<evidence type="ECO:0000259" key="1">
    <source>
        <dbReference type="PROSITE" id="PS50878"/>
    </source>
</evidence>
<reference evidence="2" key="1">
    <citation type="submission" date="2021-02" db="EMBL/GenBank/DDBJ databases">
        <authorList>
            <person name="Nowell W R."/>
        </authorList>
    </citation>
    <scope>NUCLEOTIDE SEQUENCE</scope>
</reference>
<dbReference type="OrthoDB" id="6137646at2759"/>
<proteinExistence type="predicted"/>
<evidence type="ECO:0000313" key="2">
    <source>
        <dbReference type="EMBL" id="CAF0919864.1"/>
    </source>
</evidence>
<protein>
    <recommendedName>
        <fullName evidence="1">Reverse transcriptase domain-containing protein</fullName>
    </recommendedName>
</protein>
<sequence length="288" mass="33080">MDVTDLYTMIPQEEGVTAIKRLMETSNLKQINVVTKGIILALTRFVMTNNYFYLDGFYYKQIRGEAMGSPLTLATANTYMYFVERPISKWAHRTCSLYYRYIDDLFIMLDGNIELSESIESTAEYLDVKLGNSRGVLITEVFHKPSHRPYSLPVTSTHAQRIKRNNPLDGNIELSESTGSTAEYLDVKLGNRRGVLITEVFHKPSHRPYSLPFTSTHAQRIKKNNPYVALTRAIRYSSNFDAYKREEVHIYYGTIVTDDGETPVINDTISCIDFHVNYCGPYPVLYLF</sequence>
<name>A0A814AX41_9BILA</name>
<dbReference type="InterPro" id="IPR000477">
    <property type="entry name" value="RT_dom"/>
</dbReference>
<dbReference type="Pfam" id="PF26215">
    <property type="entry name" value="HTH_animal"/>
    <property type="match status" value="1"/>
</dbReference>
<dbReference type="EMBL" id="CAJNON010000074">
    <property type="protein sequence ID" value="CAF0919864.1"/>
    <property type="molecule type" value="Genomic_DNA"/>
</dbReference>
<accession>A0A814AX41</accession>
<evidence type="ECO:0000313" key="3">
    <source>
        <dbReference type="Proteomes" id="UP000663891"/>
    </source>
</evidence>
<dbReference type="PROSITE" id="PS50878">
    <property type="entry name" value="RT_POL"/>
    <property type="match status" value="1"/>
</dbReference>